<protein>
    <submittedName>
        <fullName evidence="2">VOC family protein</fullName>
    </submittedName>
</protein>
<dbReference type="InterPro" id="IPR028973">
    <property type="entry name" value="PhnB-like"/>
</dbReference>
<accession>A0ABU3PVW9</accession>
<evidence type="ECO:0000259" key="1">
    <source>
        <dbReference type="Pfam" id="PF00903"/>
    </source>
</evidence>
<dbReference type="InterPro" id="IPR004360">
    <property type="entry name" value="Glyas_Fos-R_dOase_dom"/>
</dbReference>
<dbReference type="CDD" id="cd06588">
    <property type="entry name" value="PhnB_like"/>
    <property type="match status" value="1"/>
</dbReference>
<dbReference type="PANTHER" id="PTHR33990">
    <property type="entry name" value="PROTEIN YJDN-RELATED"/>
    <property type="match status" value="1"/>
</dbReference>
<evidence type="ECO:0000313" key="2">
    <source>
        <dbReference type="EMBL" id="MDT9592890.1"/>
    </source>
</evidence>
<dbReference type="RefSeq" id="WP_315732323.1">
    <property type="nucleotide sequence ID" value="NZ_JAVYII010000003.1"/>
</dbReference>
<proteinExistence type="predicted"/>
<dbReference type="Proteomes" id="UP001268542">
    <property type="component" value="Unassembled WGS sequence"/>
</dbReference>
<evidence type="ECO:0000313" key="3">
    <source>
        <dbReference type="Proteomes" id="UP001268542"/>
    </source>
</evidence>
<sequence>MALHMNPYLIFDGRTREALELYHSILGGDLQIMTFGDMGSEGPVPPPDGVMHAFLGTEHGFRLMASDGGPDDPVVHGTDFAVALNGDAADEELMRGWWEKFAAAGTIDVPLEKQMWGDWFGQVTDPFGIAWMFNIAVAQQPGA</sequence>
<feature type="domain" description="Glyoxalase/fosfomycin resistance/dioxygenase" evidence="1">
    <location>
        <begin position="5"/>
        <end position="133"/>
    </location>
</feature>
<dbReference type="Gene3D" id="3.10.180.10">
    <property type="entry name" value="2,3-Dihydroxybiphenyl 1,2-Dioxygenase, domain 1"/>
    <property type="match status" value="1"/>
</dbReference>
<gene>
    <name evidence="2" type="ORF">RDV89_07410</name>
</gene>
<dbReference type="InterPro" id="IPR029068">
    <property type="entry name" value="Glyas_Bleomycin-R_OHBP_Dase"/>
</dbReference>
<dbReference type="PANTHER" id="PTHR33990:SF1">
    <property type="entry name" value="PROTEIN YJDN"/>
    <property type="match status" value="1"/>
</dbReference>
<name>A0ABU3PVW9_9ACTN</name>
<organism evidence="2 3">
    <name type="scientific">Nocardioides imazamoxiresistens</name>
    <dbReference type="NCBI Taxonomy" id="3231893"/>
    <lineage>
        <taxon>Bacteria</taxon>
        <taxon>Bacillati</taxon>
        <taxon>Actinomycetota</taxon>
        <taxon>Actinomycetes</taxon>
        <taxon>Propionibacteriales</taxon>
        <taxon>Nocardioidaceae</taxon>
        <taxon>Nocardioides</taxon>
    </lineage>
</organism>
<reference evidence="2 3" key="1">
    <citation type="submission" date="2023-08" db="EMBL/GenBank/DDBJ databases">
        <title>Nocardioides seae sp. nov., a bacterium isolated from a soil.</title>
        <authorList>
            <person name="Wang X."/>
        </authorList>
    </citation>
    <scope>NUCLEOTIDE SEQUENCE [LARGE SCALE GENOMIC DNA]</scope>
    <source>
        <strain evidence="2 3">YZH12</strain>
    </source>
</reference>
<comment type="caution">
    <text evidence="2">The sequence shown here is derived from an EMBL/GenBank/DDBJ whole genome shotgun (WGS) entry which is preliminary data.</text>
</comment>
<dbReference type="SUPFAM" id="SSF54593">
    <property type="entry name" value="Glyoxalase/Bleomycin resistance protein/Dihydroxybiphenyl dioxygenase"/>
    <property type="match status" value="1"/>
</dbReference>
<dbReference type="EMBL" id="JAVYII010000003">
    <property type="protein sequence ID" value="MDT9592890.1"/>
    <property type="molecule type" value="Genomic_DNA"/>
</dbReference>
<keyword evidence="3" id="KW-1185">Reference proteome</keyword>
<dbReference type="Pfam" id="PF00903">
    <property type="entry name" value="Glyoxalase"/>
    <property type="match status" value="1"/>
</dbReference>